<evidence type="ECO:0000313" key="4">
    <source>
        <dbReference type="Proteomes" id="UP000664167"/>
    </source>
</evidence>
<dbReference type="InterPro" id="IPR002104">
    <property type="entry name" value="Integrase_catalytic"/>
</dbReference>
<evidence type="ECO:0000259" key="2">
    <source>
        <dbReference type="Pfam" id="PF00589"/>
    </source>
</evidence>
<organism evidence="3 4">
    <name type="scientific">Streptomyces beijiangensis</name>
    <dbReference type="NCBI Taxonomy" id="163361"/>
    <lineage>
        <taxon>Bacteria</taxon>
        <taxon>Bacillati</taxon>
        <taxon>Actinomycetota</taxon>
        <taxon>Actinomycetes</taxon>
        <taxon>Kitasatosporales</taxon>
        <taxon>Streptomycetaceae</taxon>
        <taxon>Streptomyces</taxon>
    </lineage>
</organism>
<reference evidence="3" key="1">
    <citation type="submission" date="2021-03" db="EMBL/GenBank/DDBJ databases">
        <title>Streptomyces poriferae sp. nov., a novel marine sponge-derived Actinobacteria species with anti-MRSA activity.</title>
        <authorList>
            <person name="Sandoval-Powers M."/>
            <person name="Kralova S."/>
            <person name="Nguyen G.-S."/>
            <person name="Fawwal D."/>
            <person name="Degnes K."/>
            <person name="Klinkenberg G."/>
            <person name="Sletta H."/>
            <person name="Wentzel A."/>
            <person name="Liles M.R."/>
        </authorList>
    </citation>
    <scope>NUCLEOTIDE SEQUENCE</scope>
    <source>
        <strain evidence="3">DSM 41794</strain>
    </source>
</reference>
<protein>
    <submittedName>
        <fullName evidence="3">Tyrosine-type recombinase/integrase</fullName>
    </submittedName>
</protein>
<comment type="caution">
    <text evidence="3">The sequence shown here is derived from an EMBL/GenBank/DDBJ whole genome shotgun (WGS) entry which is preliminary data.</text>
</comment>
<name>A0A939F715_9ACTN</name>
<evidence type="ECO:0000313" key="3">
    <source>
        <dbReference type="EMBL" id="MBO0513247.1"/>
    </source>
</evidence>
<keyword evidence="1" id="KW-0233">DNA recombination</keyword>
<dbReference type="EMBL" id="JAFLRJ010000144">
    <property type="protein sequence ID" value="MBO0513247.1"/>
    <property type="molecule type" value="Genomic_DNA"/>
</dbReference>
<evidence type="ECO:0000256" key="1">
    <source>
        <dbReference type="ARBA" id="ARBA00023172"/>
    </source>
</evidence>
<dbReference type="InterPro" id="IPR011010">
    <property type="entry name" value="DNA_brk_join_enz"/>
</dbReference>
<dbReference type="AlphaFoldDB" id="A0A939F715"/>
<proteinExistence type="predicted"/>
<dbReference type="GO" id="GO:0003677">
    <property type="term" value="F:DNA binding"/>
    <property type="evidence" value="ECO:0007669"/>
    <property type="project" value="InterPro"/>
</dbReference>
<dbReference type="GO" id="GO:0015074">
    <property type="term" value="P:DNA integration"/>
    <property type="evidence" value="ECO:0007669"/>
    <property type="project" value="InterPro"/>
</dbReference>
<dbReference type="SUPFAM" id="SSF56349">
    <property type="entry name" value="DNA breaking-rejoining enzymes"/>
    <property type="match status" value="1"/>
</dbReference>
<dbReference type="Proteomes" id="UP000664167">
    <property type="component" value="Unassembled WGS sequence"/>
</dbReference>
<keyword evidence="4" id="KW-1185">Reference proteome</keyword>
<sequence>MREGLGWQTADGCGSVGVTKVIGQTGSVCGSRLCRWSNLCRPAALCQATQVAEKLGAGERHEGSGYVLVDGLGRALNGRQLRERAYPVMAEHSLRRVRLYDARASCFTYLANKGVPDHLLARWAGHTDVRTTKQWYVKPDVEDLRPTADIWGELAIAPAPLTERM</sequence>
<dbReference type="GO" id="GO:0006310">
    <property type="term" value="P:DNA recombination"/>
    <property type="evidence" value="ECO:0007669"/>
    <property type="project" value="UniProtKB-KW"/>
</dbReference>
<accession>A0A939F715</accession>
<dbReference type="Gene3D" id="1.10.443.10">
    <property type="entry name" value="Intergrase catalytic core"/>
    <property type="match status" value="1"/>
</dbReference>
<dbReference type="InterPro" id="IPR013762">
    <property type="entry name" value="Integrase-like_cat_sf"/>
</dbReference>
<gene>
    <name evidence="3" type="ORF">J0695_15770</name>
</gene>
<dbReference type="Pfam" id="PF00589">
    <property type="entry name" value="Phage_integrase"/>
    <property type="match status" value="1"/>
</dbReference>
<feature type="domain" description="Tyr recombinase" evidence="2">
    <location>
        <begin position="58"/>
        <end position="140"/>
    </location>
</feature>